<dbReference type="NCBIfam" id="NF011456">
    <property type="entry name" value="PRK14874.1"/>
    <property type="match status" value="1"/>
</dbReference>
<evidence type="ECO:0000256" key="11">
    <source>
        <dbReference type="ARBA" id="ARBA00023002"/>
    </source>
</evidence>
<evidence type="ECO:0000256" key="12">
    <source>
        <dbReference type="ARBA" id="ARBA00023154"/>
    </source>
</evidence>
<accession>A0AAU7Q1B6</accession>
<proteinExistence type="inferred from homology"/>
<reference evidence="18" key="1">
    <citation type="submission" date="2024-06" db="EMBL/GenBank/DDBJ databases">
        <authorList>
            <person name="Dussert Y."/>
            <person name="Peccoud J."/>
            <person name="Pigeault R."/>
        </authorList>
    </citation>
    <scope>NUCLEOTIDE SEQUENCE</scope>
    <source>
        <strain evidence="18">WArc</strain>
    </source>
</reference>
<evidence type="ECO:0000256" key="2">
    <source>
        <dbReference type="ARBA" id="ARBA00005076"/>
    </source>
</evidence>
<evidence type="ECO:0000256" key="15">
    <source>
        <dbReference type="HAMAP-Rule" id="MF_02121"/>
    </source>
</evidence>
<organism evidence="18">
    <name type="scientific">Wolbachia endosymbiont of Armadillidium arcangelii</name>
    <dbReference type="NCBI Taxonomy" id="3158571"/>
    <lineage>
        <taxon>Bacteria</taxon>
        <taxon>Pseudomonadati</taxon>
        <taxon>Pseudomonadota</taxon>
        <taxon>Alphaproteobacteria</taxon>
        <taxon>Rickettsiales</taxon>
        <taxon>Anaplasmataceae</taxon>
        <taxon>Wolbachieae</taxon>
        <taxon>Wolbachia</taxon>
    </lineage>
</organism>
<feature type="binding site" evidence="15">
    <location>
        <position position="239"/>
    </location>
    <ligand>
        <name>substrate</name>
    </ligand>
</feature>
<feature type="binding site" evidence="15">
    <location>
        <position position="103"/>
    </location>
    <ligand>
        <name>phosphate</name>
        <dbReference type="ChEBI" id="CHEBI:43474"/>
    </ligand>
</feature>
<keyword evidence="8 15" id="KW-0791">Threonine biosynthesis</keyword>
<dbReference type="GO" id="GO:0051287">
    <property type="term" value="F:NAD binding"/>
    <property type="evidence" value="ECO:0007669"/>
    <property type="project" value="InterPro"/>
</dbReference>
<dbReference type="RefSeq" id="WP_349967401.1">
    <property type="nucleotide sequence ID" value="NZ_CP157942.1"/>
</dbReference>
<dbReference type="PANTHER" id="PTHR46278">
    <property type="entry name" value="DEHYDROGENASE, PUTATIVE-RELATED"/>
    <property type="match status" value="1"/>
</dbReference>
<feature type="active site" description="Proton acceptor" evidence="15 16">
    <location>
        <position position="246"/>
    </location>
</feature>
<dbReference type="Gene3D" id="3.30.360.10">
    <property type="entry name" value="Dihydrodipicolinate Reductase, domain 2"/>
    <property type="match status" value="1"/>
</dbReference>
<evidence type="ECO:0000256" key="14">
    <source>
        <dbReference type="ARBA" id="ARBA00047891"/>
    </source>
</evidence>
<dbReference type="InterPro" id="IPR036291">
    <property type="entry name" value="NAD(P)-bd_dom_sf"/>
</dbReference>
<feature type="domain" description="Semialdehyde dehydrogenase NAD-binding" evidence="17">
    <location>
        <begin position="4"/>
        <end position="123"/>
    </location>
</feature>
<feature type="binding site" evidence="15">
    <location>
        <position position="321"/>
    </location>
    <ligand>
        <name>NADP(+)</name>
        <dbReference type="ChEBI" id="CHEBI:58349"/>
    </ligand>
</feature>
<keyword evidence="13 15" id="KW-0486">Methionine biosynthesis</keyword>
<dbReference type="GO" id="GO:0009088">
    <property type="term" value="P:threonine biosynthetic process"/>
    <property type="evidence" value="ECO:0007669"/>
    <property type="project" value="UniProtKB-UniRule"/>
</dbReference>
<comment type="caution">
    <text evidence="15">Lacks conserved residue(s) required for the propagation of feature annotation.</text>
</comment>
<keyword evidence="12 15" id="KW-0457">Lysine biosynthesis</keyword>
<evidence type="ECO:0000256" key="3">
    <source>
        <dbReference type="ARBA" id="ARBA00005097"/>
    </source>
</evidence>
<dbReference type="GO" id="GO:0009089">
    <property type="term" value="P:lysine biosynthetic process via diaminopimelate"/>
    <property type="evidence" value="ECO:0007669"/>
    <property type="project" value="UniProtKB-UniRule"/>
</dbReference>
<name>A0AAU7Q1B6_9RICK</name>
<feature type="binding site" evidence="15">
    <location>
        <begin position="11"/>
        <end position="14"/>
    </location>
    <ligand>
        <name>NADP(+)</name>
        <dbReference type="ChEBI" id="CHEBI:58349"/>
    </ligand>
</feature>
<evidence type="ECO:0000256" key="16">
    <source>
        <dbReference type="PIRSR" id="PIRSR000148-1"/>
    </source>
</evidence>
<feature type="binding site" evidence="15">
    <location>
        <begin position="43"/>
        <end position="44"/>
    </location>
    <ligand>
        <name>NADP(+)</name>
        <dbReference type="ChEBI" id="CHEBI:58349"/>
    </ligand>
</feature>
<dbReference type="GO" id="GO:0071266">
    <property type="term" value="P:'de novo' L-methionine biosynthetic process"/>
    <property type="evidence" value="ECO:0007669"/>
    <property type="project" value="UniProtKB-UniRule"/>
</dbReference>
<keyword evidence="11 15" id="KW-0560">Oxidoreductase</keyword>
<dbReference type="GO" id="GO:0009097">
    <property type="term" value="P:isoleucine biosynthetic process"/>
    <property type="evidence" value="ECO:0007669"/>
    <property type="project" value="UniProtKB-UniRule"/>
</dbReference>
<comment type="catalytic activity">
    <reaction evidence="14 15">
        <text>L-aspartate 4-semialdehyde + phosphate + NADP(+) = 4-phospho-L-aspartate + NADPH + H(+)</text>
        <dbReference type="Rhea" id="RHEA:24284"/>
        <dbReference type="ChEBI" id="CHEBI:15378"/>
        <dbReference type="ChEBI" id="CHEBI:43474"/>
        <dbReference type="ChEBI" id="CHEBI:57535"/>
        <dbReference type="ChEBI" id="CHEBI:57783"/>
        <dbReference type="ChEBI" id="CHEBI:58349"/>
        <dbReference type="ChEBI" id="CHEBI:537519"/>
        <dbReference type="EC" id="1.2.1.11"/>
    </reaction>
</comment>
<evidence type="ECO:0000256" key="4">
    <source>
        <dbReference type="ARBA" id="ARBA00010584"/>
    </source>
</evidence>
<dbReference type="SUPFAM" id="SSF55347">
    <property type="entry name" value="Glyceraldehyde-3-phosphate dehydrogenase-like, C-terminal domain"/>
    <property type="match status" value="1"/>
</dbReference>
<comment type="pathway">
    <text evidence="2 15">Amino-acid biosynthesis; L-lysine biosynthesis via DAP pathway; (S)-tetrahydrodipicolinate from L-aspartate: step 2/4.</text>
</comment>
<sequence length="345" mass="38594">MGYKIAVVGATGRVGREVLSTLAEFQNEGKISIGSVIALASKKSERKKVSFGDEELTVLGLEDHDFAGIDIAIFCAGSHVSERYVPIATKAGCIVIDNTFHFRMKEGVPLVIPEINKNKIIEYKNHNIISNPNCTTIQMLLALHLLHQKAKIKRIVASTYQSTSGAGKAAMDELYNQTKKIFMNEAKKPEIFPKQIAFNCIPHIGEFMEDGSTKEEWKMQEETKKILGEDVRVTTTCVRVPVFIGHAIAVNVEFDQHITEEEAREILSEAEDSGVLVHDRREDGGYKTQIDTVQEDAVYVSRIRRDNTVKHGLNMWIVADNLRKGAALNIVQILEILIKEYLSIK</sequence>
<keyword evidence="7 15" id="KW-0028">Amino-acid biosynthesis</keyword>
<gene>
    <name evidence="15" type="primary">asd</name>
    <name evidence="18" type="ORF">ABLO99_07105</name>
</gene>
<dbReference type="SUPFAM" id="SSF51735">
    <property type="entry name" value="NAD(P)-binding Rossmann-fold domains"/>
    <property type="match status" value="1"/>
</dbReference>
<dbReference type="GO" id="GO:0046983">
    <property type="term" value="F:protein dimerization activity"/>
    <property type="evidence" value="ECO:0007669"/>
    <property type="project" value="InterPro"/>
</dbReference>
<comment type="similarity">
    <text evidence="4 15">Belongs to the aspartate-semialdehyde dehydrogenase family.</text>
</comment>
<dbReference type="GO" id="GO:0050661">
    <property type="term" value="F:NADP binding"/>
    <property type="evidence" value="ECO:0007669"/>
    <property type="project" value="UniProtKB-UniRule"/>
</dbReference>
<dbReference type="CDD" id="cd18131">
    <property type="entry name" value="ASADH_C_bac_euk_like"/>
    <property type="match status" value="1"/>
</dbReference>
<dbReference type="NCBIfam" id="TIGR01296">
    <property type="entry name" value="asd_B"/>
    <property type="match status" value="1"/>
</dbReference>
<dbReference type="EC" id="1.2.1.11" evidence="6 15"/>
<dbReference type="HAMAP" id="MF_02121">
    <property type="entry name" value="ASADH"/>
    <property type="match status" value="1"/>
</dbReference>
<feature type="active site" description="Acyl-thioester intermediate" evidence="15 16">
    <location>
        <position position="134"/>
    </location>
</feature>
<dbReference type="Pfam" id="PF02774">
    <property type="entry name" value="Semialdhyde_dhC"/>
    <property type="match status" value="1"/>
</dbReference>
<dbReference type="AlphaFoldDB" id="A0AAU7Q1B6"/>
<dbReference type="Pfam" id="PF01118">
    <property type="entry name" value="Semialdhyde_dh"/>
    <property type="match status" value="1"/>
</dbReference>
<comment type="pathway">
    <text evidence="3 15">Amino-acid biosynthesis; L-threonine biosynthesis; L-threonine from L-aspartate: step 2/5.</text>
</comment>
<dbReference type="InterPro" id="IPR012280">
    <property type="entry name" value="Semialdhyde_DH_dimer_dom"/>
</dbReference>
<protein>
    <recommendedName>
        <fullName evidence="6 15">Aspartate-semialdehyde dehydrogenase</fullName>
        <shortName evidence="15">ASA dehydrogenase</shortName>
        <shortName evidence="15">ASADH</shortName>
        <ecNumber evidence="6 15">1.2.1.11</ecNumber>
    </recommendedName>
    <alternativeName>
        <fullName evidence="15">Aspartate-beta-semialdehyde dehydrogenase</fullName>
    </alternativeName>
</protein>
<keyword evidence="9 15" id="KW-0521">NADP</keyword>
<dbReference type="PIRSF" id="PIRSF000148">
    <property type="entry name" value="ASA_dh"/>
    <property type="match status" value="1"/>
</dbReference>
<evidence type="ECO:0000313" key="18">
    <source>
        <dbReference type="EMBL" id="XBS66924.1"/>
    </source>
</evidence>
<dbReference type="CDD" id="cd02316">
    <property type="entry name" value="VcASADH2_like_N"/>
    <property type="match status" value="1"/>
</dbReference>
<feature type="binding site" evidence="15">
    <location>
        <position position="161"/>
    </location>
    <ligand>
        <name>substrate</name>
    </ligand>
</feature>
<dbReference type="InterPro" id="IPR012080">
    <property type="entry name" value="Asp_semialdehyde_DH"/>
</dbReference>
<dbReference type="SMART" id="SM00859">
    <property type="entry name" value="Semialdhyde_dh"/>
    <property type="match status" value="1"/>
</dbReference>
<dbReference type="EMBL" id="CP157942">
    <property type="protein sequence ID" value="XBS66924.1"/>
    <property type="molecule type" value="Genomic_DNA"/>
</dbReference>
<feature type="binding site" evidence="15">
    <location>
        <begin position="164"/>
        <end position="165"/>
    </location>
    <ligand>
        <name>NADP(+)</name>
        <dbReference type="ChEBI" id="CHEBI:58349"/>
    </ligand>
</feature>
<comment type="pathway">
    <text evidence="1 15">Amino-acid biosynthesis; L-methionine biosynthesis via de novo pathway; L-homoserine from L-aspartate: step 2/3.</text>
</comment>
<dbReference type="GO" id="GO:0004073">
    <property type="term" value="F:aspartate-semialdehyde dehydrogenase activity"/>
    <property type="evidence" value="ECO:0007669"/>
    <property type="project" value="UniProtKB-UniRule"/>
</dbReference>
<comment type="function">
    <text evidence="15">Catalyzes the NADPH-dependent formation of L-aspartate-semialdehyde (L-ASA) by the reductive dephosphorylation of L-aspartyl-4-phosphate.</text>
</comment>
<evidence type="ECO:0000256" key="6">
    <source>
        <dbReference type="ARBA" id="ARBA00013120"/>
    </source>
</evidence>
<comment type="subunit">
    <text evidence="5 15">Homodimer.</text>
</comment>
<dbReference type="InterPro" id="IPR005986">
    <property type="entry name" value="Asp_semialdehyde_DH_beta"/>
</dbReference>
<keyword evidence="10 15" id="KW-0220">Diaminopimelate biosynthesis</keyword>
<evidence type="ECO:0000259" key="17">
    <source>
        <dbReference type="SMART" id="SM00859"/>
    </source>
</evidence>
<evidence type="ECO:0000256" key="1">
    <source>
        <dbReference type="ARBA" id="ARBA00005021"/>
    </source>
</evidence>
<evidence type="ECO:0000256" key="13">
    <source>
        <dbReference type="ARBA" id="ARBA00023167"/>
    </source>
</evidence>
<dbReference type="GO" id="GO:0019877">
    <property type="term" value="P:diaminopimelate biosynthetic process"/>
    <property type="evidence" value="ECO:0007669"/>
    <property type="project" value="UniProtKB-UniRule"/>
</dbReference>
<evidence type="ECO:0000256" key="8">
    <source>
        <dbReference type="ARBA" id="ARBA00022697"/>
    </source>
</evidence>
<dbReference type="InterPro" id="IPR000534">
    <property type="entry name" value="Semialdehyde_DH_NAD-bd"/>
</dbReference>
<evidence type="ECO:0000256" key="7">
    <source>
        <dbReference type="ARBA" id="ARBA00022605"/>
    </source>
</evidence>
<evidence type="ECO:0000256" key="9">
    <source>
        <dbReference type="ARBA" id="ARBA00022857"/>
    </source>
</evidence>
<evidence type="ECO:0000256" key="5">
    <source>
        <dbReference type="ARBA" id="ARBA00011738"/>
    </source>
</evidence>
<dbReference type="Gene3D" id="3.40.50.720">
    <property type="entry name" value="NAD(P)-binding Rossmann-like Domain"/>
    <property type="match status" value="1"/>
</dbReference>
<dbReference type="PANTHER" id="PTHR46278:SF2">
    <property type="entry name" value="ASPARTATE-SEMIALDEHYDE DEHYDROGENASE"/>
    <property type="match status" value="1"/>
</dbReference>
<evidence type="ECO:0000256" key="10">
    <source>
        <dbReference type="ARBA" id="ARBA00022915"/>
    </source>
</evidence>